<dbReference type="Proteomes" id="UP001211907">
    <property type="component" value="Unassembled WGS sequence"/>
</dbReference>
<dbReference type="EMBL" id="JADGJH010000863">
    <property type="protein sequence ID" value="KAJ3121670.1"/>
    <property type="molecule type" value="Genomic_DNA"/>
</dbReference>
<feature type="compositionally biased region" description="Polar residues" evidence="1">
    <location>
        <begin position="67"/>
        <end position="82"/>
    </location>
</feature>
<proteinExistence type="predicted"/>
<feature type="region of interest" description="Disordered" evidence="1">
    <location>
        <begin position="1"/>
        <end position="82"/>
    </location>
</feature>
<comment type="caution">
    <text evidence="2">The sequence shown here is derived from an EMBL/GenBank/DDBJ whole genome shotgun (WGS) entry which is preliminary data.</text>
</comment>
<sequence>MADLNLNGRQFESSELEDGGSSLPQIASAADEEVLPGYSPAHDFESAADVKDLKKNKNRDNKFDYSENISHSEGSSCGQAVH</sequence>
<keyword evidence="3" id="KW-1185">Reference proteome</keyword>
<evidence type="ECO:0000313" key="3">
    <source>
        <dbReference type="Proteomes" id="UP001211907"/>
    </source>
</evidence>
<evidence type="ECO:0000256" key="1">
    <source>
        <dbReference type="SAM" id="MobiDB-lite"/>
    </source>
</evidence>
<reference evidence="2" key="1">
    <citation type="submission" date="2020-05" db="EMBL/GenBank/DDBJ databases">
        <title>Phylogenomic resolution of chytrid fungi.</title>
        <authorList>
            <person name="Stajich J.E."/>
            <person name="Amses K."/>
            <person name="Simmons R."/>
            <person name="Seto K."/>
            <person name="Myers J."/>
            <person name="Bonds A."/>
            <person name="Quandt C.A."/>
            <person name="Barry K."/>
            <person name="Liu P."/>
            <person name="Grigoriev I."/>
            <person name="Longcore J.E."/>
            <person name="James T.Y."/>
        </authorList>
    </citation>
    <scope>NUCLEOTIDE SEQUENCE</scope>
    <source>
        <strain evidence="2">JEL0513</strain>
    </source>
</reference>
<name>A0AAD5T612_9FUNG</name>
<gene>
    <name evidence="2" type="ORF">HK100_012278</name>
</gene>
<evidence type="ECO:0000313" key="2">
    <source>
        <dbReference type="EMBL" id="KAJ3121670.1"/>
    </source>
</evidence>
<feature type="compositionally biased region" description="Basic and acidic residues" evidence="1">
    <location>
        <begin position="42"/>
        <end position="65"/>
    </location>
</feature>
<dbReference type="AlphaFoldDB" id="A0AAD5T612"/>
<organism evidence="2 3">
    <name type="scientific">Physocladia obscura</name>
    <dbReference type="NCBI Taxonomy" id="109957"/>
    <lineage>
        <taxon>Eukaryota</taxon>
        <taxon>Fungi</taxon>
        <taxon>Fungi incertae sedis</taxon>
        <taxon>Chytridiomycota</taxon>
        <taxon>Chytridiomycota incertae sedis</taxon>
        <taxon>Chytridiomycetes</taxon>
        <taxon>Chytridiales</taxon>
        <taxon>Chytriomycetaceae</taxon>
        <taxon>Physocladia</taxon>
    </lineage>
</organism>
<accession>A0AAD5T612</accession>
<protein>
    <submittedName>
        <fullName evidence="2">Uncharacterized protein</fullName>
    </submittedName>
</protein>